<evidence type="ECO:0000256" key="2">
    <source>
        <dbReference type="SAM" id="MobiDB-lite"/>
    </source>
</evidence>
<dbReference type="InterPro" id="IPR049492">
    <property type="entry name" value="BD-FAE-like_dom"/>
</dbReference>
<dbReference type="Proteomes" id="UP001595990">
    <property type="component" value="Unassembled WGS sequence"/>
</dbReference>
<dbReference type="SUPFAM" id="SSF53474">
    <property type="entry name" value="alpha/beta-Hydrolases"/>
    <property type="match status" value="1"/>
</dbReference>
<reference evidence="5" key="1">
    <citation type="journal article" date="2019" name="Int. J. Syst. Evol. Microbiol.">
        <title>The Global Catalogue of Microorganisms (GCM) 10K type strain sequencing project: providing services to taxonomists for standard genome sequencing and annotation.</title>
        <authorList>
            <consortium name="The Broad Institute Genomics Platform"/>
            <consortium name="The Broad Institute Genome Sequencing Center for Infectious Disease"/>
            <person name="Wu L."/>
            <person name="Ma J."/>
        </authorList>
    </citation>
    <scope>NUCLEOTIDE SEQUENCE [LARGE SCALE GENOMIC DNA]</scope>
    <source>
        <strain evidence="5">CECT 8064</strain>
    </source>
</reference>
<dbReference type="Gene3D" id="3.40.50.1820">
    <property type="entry name" value="alpha/beta hydrolase"/>
    <property type="match status" value="1"/>
</dbReference>
<dbReference type="RefSeq" id="WP_411950390.1">
    <property type="nucleotide sequence ID" value="NZ_JBHSFS010000001.1"/>
</dbReference>
<keyword evidence="1 4" id="KW-0378">Hydrolase</keyword>
<feature type="region of interest" description="Disordered" evidence="2">
    <location>
        <begin position="1"/>
        <end position="21"/>
    </location>
</feature>
<proteinExistence type="predicted"/>
<evidence type="ECO:0000313" key="5">
    <source>
        <dbReference type="Proteomes" id="UP001595990"/>
    </source>
</evidence>
<protein>
    <submittedName>
        <fullName evidence="4">Alpha/beta hydrolase</fullName>
    </submittedName>
</protein>
<dbReference type="PANTHER" id="PTHR48081">
    <property type="entry name" value="AB HYDROLASE SUPERFAMILY PROTEIN C4A8.06C"/>
    <property type="match status" value="1"/>
</dbReference>
<evidence type="ECO:0000256" key="1">
    <source>
        <dbReference type="ARBA" id="ARBA00022801"/>
    </source>
</evidence>
<dbReference type="Pfam" id="PF20434">
    <property type="entry name" value="BD-FAE"/>
    <property type="match status" value="1"/>
</dbReference>
<accession>A0ABV9BAN1</accession>
<name>A0ABV9BAN1_9ACTN</name>
<dbReference type="GO" id="GO:0016787">
    <property type="term" value="F:hydrolase activity"/>
    <property type="evidence" value="ECO:0007669"/>
    <property type="project" value="UniProtKB-KW"/>
</dbReference>
<keyword evidence="5" id="KW-1185">Reference proteome</keyword>
<comment type="caution">
    <text evidence="4">The sequence shown here is derived from an EMBL/GenBank/DDBJ whole genome shotgun (WGS) entry which is preliminary data.</text>
</comment>
<feature type="domain" description="BD-FAE-like" evidence="3">
    <location>
        <begin position="51"/>
        <end position="238"/>
    </location>
</feature>
<dbReference type="EMBL" id="JBHSFS010000001">
    <property type="protein sequence ID" value="MFC4511526.1"/>
    <property type="molecule type" value="Genomic_DNA"/>
</dbReference>
<organism evidence="4 5">
    <name type="scientific">Streptomyces ehimensis</name>
    <dbReference type="NCBI Taxonomy" id="68195"/>
    <lineage>
        <taxon>Bacteria</taxon>
        <taxon>Bacillati</taxon>
        <taxon>Actinomycetota</taxon>
        <taxon>Actinomycetes</taxon>
        <taxon>Kitasatosporales</taxon>
        <taxon>Streptomycetaceae</taxon>
        <taxon>Streptomyces</taxon>
    </lineage>
</organism>
<sequence length="280" mass="29779">MNGTVRRVRREPGRAMSRDVLSRQAPRPYRTLAYGTHRDQVVDLWPAPRDGAPLVLIVHGGFWRAEYDRRHIRPMANALAAAGYAVVAAEYRRTGTPGGGWPGTFDDIAAVADATAGLAARLGADPRRQVWAGHSAGGHLALWAASRHRLPQGSPWHAARPEAAVLSLAGCASPTLAALWDLDEGAARALLGGTPEGVPERYAAADPGWLLPTGVRVTLVHGTADEQIPVAMSRTFAARARRLGDPVALVELPGVEHFALIDPRSAAWPEVLAALAGLVE</sequence>
<evidence type="ECO:0000313" key="4">
    <source>
        <dbReference type="EMBL" id="MFC4511526.1"/>
    </source>
</evidence>
<feature type="compositionally biased region" description="Basic and acidic residues" evidence="2">
    <location>
        <begin position="10"/>
        <end position="21"/>
    </location>
</feature>
<evidence type="ECO:0000259" key="3">
    <source>
        <dbReference type="Pfam" id="PF20434"/>
    </source>
</evidence>
<dbReference type="InterPro" id="IPR050300">
    <property type="entry name" value="GDXG_lipolytic_enzyme"/>
</dbReference>
<dbReference type="InterPro" id="IPR029058">
    <property type="entry name" value="AB_hydrolase_fold"/>
</dbReference>
<gene>
    <name evidence="4" type="ORF">ACFPEN_01105</name>
</gene>